<dbReference type="GO" id="GO:0009055">
    <property type="term" value="F:electron transfer activity"/>
    <property type="evidence" value="ECO:0007669"/>
    <property type="project" value="TreeGrafter"/>
</dbReference>
<keyword evidence="3 6" id="KW-0479">Metal-binding</keyword>
<evidence type="ECO:0000256" key="6">
    <source>
        <dbReference type="RuleBase" id="RU003820"/>
    </source>
</evidence>
<dbReference type="PROSITE" id="PS50903">
    <property type="entry name" value="RUBREDOXIN_LIKE"/>
    <property type="match status" value="1"/>
</dbReference>
<dbReference type="Pfam" id="PF00301">
    <property type="entry name" value="Rubredoxin"/>
    <property type="match status" value="1"/>
</dbReference>
<dbReference type="GeneID" id="45683340"/>
<dbReference type="GO" id="GO:0043448">
    <property type="term" value="P:alkane catabolic process"/>
    <property type="evidence" value="ECO:0007669"/>
    <property type="project" value="TreeGrafter"/>
</dbReference>
<evidence type="ECO:0000256" key="4">
    <source>
        <dbReference type="ARBA" id="ARBA00022982"/>
    </source>
</evidence>
<gene>
    <name evidence="10" type="ORF">C6T65_13490</name>
    <name evidence="8" type="ORF">I5589_01960</name>
    <name evidence="9" type="ORF">QZM33_27725</name>
</gene>
<dbReference type="PRINTS" id="PR00163">
    <property type="entry name" value="RUBREDOXIN"/>
</dbReference>
<evidence type="ECO:0000256" key="1">
    <source>
        <dbReference type="ARBA" id="ARBA00001965"/>
    </source>
</evidence>
<evidence type="ECO:0000256" key="2">
    <source>
        <dbReference type="ARBA" id="ARBA00022448"/>
    </source>
</evidence>
<dbReference type="Proteomes" id="UP000808215">
    <property type="component" value="Unassembled WGS sequence"/>
</dbReference>
<dbReference type="Proteomes" id="UP000237632">
    <property type="component" value="Unassembled WGS sequence"/>
</dbReference>
<keyword evidence="2" id="KW-0813">Transport</keyword>
<proteinExistence type="inferred from homology"/>
<reference evidence="8 12" key="2">
    <citation type="submission" date="2020-11" db="EMBL/GenBank/DDBJ databases">
        <title>Enhanced detection system for hospital associated transmission using whole genome sequencing surveillance.</title>
        <authorList>
            <person name="Harrison L.H."/>
            <person name="Van Tyne D."/>
            <person name="Marsh J.W."/>
            <person name="Griffith M.P."/>
            <person name="Snyder D.J."/>
            <person name="Cooper V.S."/>
            <person name="Mustapha M."/>
        </authorList>
    </citation>
    <scope>NUCLEOTIDE SEQUENCE [LARGE SCALE GENOMIC DNA]</scope>
    <source>
        <strain evidence="8 12">BC00020</strain>
    </source>
</reference>
<dbReference type="Proteomes" id="UP001171620">
    <property type="component" value="Unassembled WGS sequence"/>
</dbReference>
<dbReference type="Gene3D" id="2.20.28.10">
    <property type="match status" value="1"/>
</dbReference>
<dbReference type="PANTHER" id="PTHR47627:SF1">
    <property type="entry name" value="RUBREDOXIN-1-RELATED"/>
    <property type="match status" value="1"/>
</dbReference>
<dbReference type="EMBL" id="JADVKH010000002">
    <property type="protein sequence ID" value="MBJ9685836.1"/>
    <property type="molecule type" value="Genomic_DNA"/>
</dbReference>
<dbReference type="SUPFAM" id="SSF57802">
    <property type="entry name" value="Rubredoxin-like"/>
    <property type="match status" value="1"/>
</dbReference>
<keyword evidence="12" id="KW-1185">Reference proteome</keyword>
<evidence type="ECO:0000313" key="12">
    <source>
        <dbReference type="Proteomes" id="UP000808215"/>
    </source>
</evidence>
<dbReference type="OMA" id="LECGICW"/>
<dbReference type="PROSITE" id="PS00202">
    <property type="entry name" value="RUBREDOXIN"/>
    <property type="match status" value="1"/>
</dbReference>
<dbReference type="GO" id="GO:0005506">
    <property type="term" value="F:iron ion binding"/>
    <property type="evidence" value="ECO:0007669"/>
    <property type="project" value="UniProtKB-UniRule"/>
</dbReference>
<comment type="cofactor">
    <cofactor evidence="1 6">
        <name>Fe(3+)</name>
        <dbReference type="ChEBI" id="CHEBI:29034"/>
    </cofactor>
</comment>
<reference evidence="10 11" key="1">
    <citation type="submission" date="2018-03" db="EMBL/GenBank/DDBJ databases">
        <authorList>
            <person name="Nguyen K."/>
            <person name="Fouts D."/>
            <person name="Sutton G."/>
        </authorList>
    </citation>
    <scope>NUCLEOTIDE SEQUENCE [LARGE SCALE GENOMIC DNA]</scope>
    <source>
        <strain evidence="10 11">AU3578</strain>
    </source>
</reference>
<comment type="caution">
    <text evidence="10">The sequence shown here is derived from an EMBL/GenBank/DDBJ whole genome shotgun (WGS) entry which is preliminary data.</text>
</comment>
<dbReference type="InterPro" id="IPR018527">
    <property type="entry name" value="Rubredoxin_Fe_BS"/>
</dbReference>
<evidence type="ECO:0000259" key="7">
    <source>
        <dbReference type="PROSITE" id="PS50903"/>
    </source>
</evidence>
<protein>
    <recommendedName>
        <fullName evidence="6">Rubredoxin</fullName>
    </recommendedName>
</protein>
<organism evidence="10 11">
    <name type="scientific">Burkholderia vietnamiensis</name>
    <dbReference type="NCBI Taxonomy" id="60552"/>
    <lineage>
        <taxon>Bacteria</taxon>
        <taxon>Pseudomonadati</taxon>
        <taxon>Pseudomonadota</taxon>
        <taxon>Betaproteobacteria</taxon>
        <taxon>Burkholderiales</taxon>
        <taxon>Burkholderiaceae</taxon>
        <taxon>Burkholderia</taxon>
        <taxon>Burkholderia cepacia complex</taxon>
    </lineage>
</organism>
<dbReference type="EMBL" id="PVHK01000094">
    <property type="protein sequence ID" value="PRH41899.1"/>
    <property type="molecule type" value="Genomic_DNA"/>
</dbReference>
<reference evidence="9" key="3">
    <citation type="submission" date="2023-07" db="EMBL/GenBank/DDBJ databases">
        <title>A collection of bacterial strains from the Burkholderia cepacia Research Laboratory and Repository.</title>
        <authorList>
            <person name="Lipuma J."/>
            <person name="Spilker T."/>
            <person name="Caverly L."/>
        </authorList>
    </citation>
    <scope>NUCLEOTIDE SEQUENCE</scope>
    <source>
        <strain evidence="9">AU44268</strain>
    </source>
</reference>
<evidence type="ECO:0000256" key="5">
    <source>
        <dbReference type="ARBA" id="ARBA00023004"/>
    </source>
</evidence>
<keyword evidence="5 6" id="KW-0408">Iron</keyword>
<comment type="similarity">
    <text evidence="6">Belongs to the rubredoxin family.</text>
</comment>
<accession>A0A103MH79</accession>
<evidence type="ECO:0000313" key="9">
    <source>
        <dbReference type="EMBL" id="MDN7798732.1"/>
    </source>
</evidence>
<dbReference type="PANTHER" id="PTHR47627">
    <property type="entry name" value="RUBREDOXIN"/>
    <property type="match status" value="1"/>
</dbReference>
<feature type="domain" description="Rubredoxin-like" evidence="7">
    <location>
        <begin position="22"/>
        <end position="73"/>
    </location>
</feature>
<evidence type="ECO:0000313" key="10">
    <source>
        <dbReference type="EMBL" id="PRH41899.1"/>
    </source>
</evidence>
<dbReference type="InterPro" id="IPR024934">
    <property type="entry name" value="Rubredoxin-like_dom"/>
</dbReference>
<sequence length="75" mass="8555">MNQTAALFEGSYLGDRSRIAADTRLECKICWWIYDPRQGDPVWQIPPGVPFAALPAHWRCPTCDGDAEQFMVLRD</sequence>
<dbReference type="InterPro" id="IPR050526">
    <property type="entry name" value="Rubredoxin_ET"/>
</dbReference>
<dbReference type="AlphaFoldDB" id="A0A103MH79"/>
<name>A0A103MH79_BURVI</name>
<evidence type="ECO:0000313" key="8">
    <source>
        <dbReference type="EMBL" id="MBJ9685836.1"/>
    </source>
</evidence>
<dbReference type="RefSeq" id="WP_011880069.1">
    <property type="nucleotide sequence ID" value="NZ_CAAAFK010000009.1"/>
</dbReference>
<evidence type="ECO:0000313" key="11">
    <source>
        <dbReference type="Proteomes" id="UP000237632"/>
    </source>
</evidence>
<evidence type="ECO:0000256" key="3">
    <source>
        <dbReference type="ARBA" id="ARBA00022723"/>
    </source>
</evidence>
<keyword evidence="4 6" id="KW-0249">Electron transport</keyword>
<dbReference type="CDD" id="cd00730">
    <property type="entry name" value="rubredoxin"/>
    <property type="match status" value="1"/>
</dbReference>
<dbReference type="InterPro" id="IPR024935">
    <property type="entry name" value="Rubredoxin_dom"/>
</dbReference>
<dbReference type="EMBL" id="JAUJRV010000034">
    <property type="protein sequence ID" value="MDN7798732.1"/>
    <property type="molecule type" value="Genomic_DNA"/>
</dbReference>